<proteinExistence type="predicted"/>
<dbReference type="AlphaFoldDB" id="A0A6B9G3E8"/>
<evidence type="ECO:0000313" key="1">
    <source>
        <dbReference type="EMBL" id="QGY29813.1"/>
    </source>
</evidence>
<reference evidence="1 2" key="1">
    <citation type="submission" date="2017-11" db="EMBL/GenBank/DDBJ databases">
        <title>Genome sequence of Pantoea cypripedii NE1.</title>
        <authorList>
            <person name="Nascimento F.X."/>
        </authorList>
    </citation>
    <scope>NUCLEOTIDE SEQUENCE [LARGE SCALE GENOMIC DNA]</scope>
    <source>
        <strain evidence="1 2">NE1</strain>
    </source>
</reference>
<sequence length="59" mass="6170">MPGSSEDIVRLAVPVGPNRHTGQFPVRKTDSSDGSHVVHLDDVVGAIALLLLTPKGGRV</sequence>
<name>A0A6B9G3E8_PANCY</name>
<dbReference type="EMBL" id="CP024768">
    <property type="protein sequence ID" value="QGY29813.1"/>
    <property type="molecule type" value="Genomic_DNA"/>
</dbReference>
<accession>A0A6B9G3E8</accession>
<protein>
    <submittedName>
        <fullName evidence="1">Uncharacterized protein</fullName>
    </submittedName>
</protein>
<gene>
    <name evidence="1" type="ORF">CUN67_13110</name>
</gene>
<evidence type="ECO:0000313" key="2">
    <source>
        <dbReference type="Proteomes" id="UP000502005"/>
    </source>
</evidence>
<organism evidence="1 2">
    <name type="scientific">Pantoea cypripedii</name>
    <name type="common">Pectobacterium cypripedii</name>
    <name type="synonym">Erwinia cypripedii</name>
    <dbReference type="NCBI Taxonomy" id="55209"/>
    <lineage>
        <taxon>Bacteria</taxon>
        <taxon>Pseudomonadati</taxon>
        <taxon>Pseudomonadota</taxon>
        <taxon>Gammaproteobacteria</taxon>
        <taxon>Enterobacterales</taxon>
        <taxon>Erwiniaceae</taxon>
        <taxon>Pantoea</taxon>
    </lineage>
</organism>
<dbReference type="Proteomes" id="UP000502005">
    <property type="component" value="Chromosome"/>
</dbReference>